<dbReference type="SUPFAM" id="SSF54001">
    <property type="entry name" value="Cysteine proteinases"/>
    <property type="match status" value="2"/>
</dbReference>
<dbReference type="PROSITE" id="PS00640">
    <property type="entry name" value="THIOL_PROTEASE_ASN"/>
    <property type="match status" value="2"/>
</dbReference>
<evidence type="ECO:0000313" key="4">
    <source>
        <dbReference type="EMBL" id="GAQ86878.1"/>
    </source>
</evidence>
<keyword evidence="2" id="KW-0732">Signal</keyword>
<sequence>MAHGRPLLLLLLALLMLSCFSLAHADVLSTFEKLLGRKDKGFGSTRLFKTCRVPDAKFTKSGALQGVQKSPAPHELMLVKDLPSDFFWGNVNGTNYLTATKNQHIPQYCGSCWAFGTTSAMSDRIRIANNAAFPEVMLSAQVLINCRGGGSCHGGNPLAVYEYMHEHGLPDETCQNYEAIDGVCRPYGVCETCDPGNPPASFLPGTCAPVVNYTKYTLQEYGLVGTGPSRDLSGAWVSLVDKIKAEMFQRGPIACGIHVTDKFEQFFFDNPKGIFSQFSLFTVPNHELSLVGWGVDEESGVPYWIGRNSWGTYWGDQGFFRIRQGHSNLGIEKSCNWGVPAANGIPAIREPTELSPSSHKTEGQAASFEPIQAGGLGLGKAEATEPKVIASVFEKEPAVEVAEKKMVYHDKRRPGIRRGNGPVVSLVTSPLPQTYLKPEDIPTSYDIRNLSGVNYATANRNQHIPSYCGSCWAHGTSSALSDRIALHRKGAWPEVQLSPQVLVNCVTDDDTKGCNGGSPTAAYAWIAKNGLSDETCQNYQAKDLSCSALHQCENCSPEKGCWAVEKYQKWTVSEFGIVSGEEAMLAEITARGPMACGMCVTPEFEAYSGGIFNDTTGCTEEDHDISIAGFGEENGVKYWIGRNSWGTYWGEGGWFRIVRGTNNLGIENRCDWAVPKLA</sequence>
<name>A0A1Y1IFI8_KLENI</name>
<keyword evidence="5" id="KW-1185">Reference proteome</keyword>
<dbReference type="OrthoDB" id="190265at2759"/>
<protein>
    <submittedName>
        <fullName evidence="4">Cysteine proteinases superfamily protein</fullName>
    </submittedName>
</protein>
<dbReference type="InterPro" id="IPR013128">
    <property type="entry name" value="Peptidase_C1A"/>
</dbReference>
<dbReference type="GO" id="GO:0004197">
    <property type="term" value="F:cysteine-type endopeptidase activity"/>
    <property type="evidence" value="ECO:0000318"/>
    <property type="project" value="GO_Central"/>
</dbReference>
<dbReference type="SMART" id="SM00645">
    <property type="entry name" value="Pept_C1"/>
    <property type="match status" value="2"/>
</dbReference>
<dbReference type="EMBL" id="DF237266">
    <property type="protein sequence ID" value="GAQ86878.1"/>
    <property type="molecule type" value="Genomic_DNA"/>
</dbReference>
<evidence type="ECO:0000256" key="2">
    <source>
        <dbReference type="SAM" id="SignalP"/>
    </source>
</evidence>
<dbReference type="PRINTS" id="PR00705">
    <property type="entry name" value="PAPAIN"/>
</dbReference>
<dbReference type="PANTHER" id="PTHR12411">
    <property type="entry name" value="CYSTEINE PROTEASE FAMILY C1-RELATED"/>
    <property type="match status" value="1"/>
</dbReference>
<evidence type="ECO:0000256" key="1">
    <source>
        <dbReference type="ARBA" id="ARBA00008455"/>
    </source>
</evidence>
<dbReference type="PROSITE" id="PS51257">
    <property type="entry name" value="PROKAR_LIPOPROTEIN"/>
    <property type="match status" value="1"/>
</dbReference>
<dbReference type="InterPro" id="IPR025661">
    <property type="entry name" value="Pept_asp_AS"/>
</dbReference>
<dbReference type="GO" id="GO:0051603">
    <property type="term" value="P:proteolysis involved in protein catabolic process"/>
    <property type="evidence" value="ECO:0000318"/>
    <property type="project" value="GO_Central"/>
</dbReference>
<dbReference type="Pfam" id="PF00112">
    <property type="entry name" value="Peptidase_C1"/>
    <property type="match status" value="2"/>
</dbReference>
<reference evidence="4 5" key="1">
    <citation type="journal article" date="2014" name="Nat. Commun.">
        <title>Klebsormidium flaccidum genome reveals primary factors for plant terrestrial adaptation.</title>
        <authorList>
            <person name="Hori K."/>
            <person name="Maruyama F."/>
            <person name="Fujisawa T."/>
            <person name="Togashi T."/>
            <person name="Yamamoto N."/>
            <person name="Seo M."/>
            <person name="Sato S."/>
            <person name="Yamada T."/>
            <person name="Mori H."/>
            <person name="Tajima N."/>
            <person name="Moriyama T."/>
            <person name="Ikeuchi M."/>
            <person name="Watanabe M."/>
            <person name="Wada H."/>
            <person name="Kobayashi K."/>
            <person name="Saito M."/>
            <person name="Masuda T."/>
            <person name="Sasaki-Sekimoto Y."/>
            <person name="Mashiguchi K."/>
            <person name="Awai K."/>
            <person name="Shimojima M."/>
            <person name="Masuda S."/>
            <person name="Iwai M."/>
            <person name="Nobusawa T."/>
            <person name="Narise T."/>
            <person name="Kondo S."/>
            <person name="Saito H."/>
            <person name="Sato R."/>
            <person name="Murakawa M."/>
            <person name="Ihara Y."/>
            <person name="Oshima-Yamada Y."/>
            <person name="Ohtaka K."/>
            <person name="Satoh M."/>
            <person name="Sonobe K."/>
            <person name="Ishii M."/>
            <person name="Ohtani R."/>
            <person name="Kanamori-Sato M."/>
            <person name="Honoki R."/>
            <person name="Miyazaki D."/>
            <person name="Mochizuki H."/>
            <person name="Umetsu J."/>
            <person name="Higashi K."/>
            <person name="Shibata D."/>
            <person name="Kamiya Y."/>
            <person name="Sato N."/>
            <person name="Nakamura Y."/>
            <person name="Tabata S."/>
            <person name="Ida S."/>
            <person name="Kurokawa K."/>
            <person name="Ohta H."/>
        </authorList>
    </citation>
    <scope>NUCLEOTIDE SEQUENCE [LARGE SCALE GENOMIC DNA]</scope>
    <source>
        <strain evidence="4 5">NIES-2285</strain>
    </source>
</reference>
<feature type="signal peptide" evidence="2">
    <location>
        <begin position="1"/>
        <end position="25"/>
    </location>
</feature>
<gene>
    <name evidence="4" type="ORF">KFL_003170170</name>
</gene>
<dbReference type="AlphaFoldDB" id="A0A1Y1IFI8"/>
<feature type="domain" description="Peptidase C1A papain C-terminal" evidence="3">
    <location>
        <begin position="441"/>
        <end position="674"/>
    </location>
</feature>
<accession>A0A1Y1IFI8</accession>
<evidence type="ECO:0000259" key="3">
    <source>
        <dbReference type="SMART" id="SM00645"/>
    </source>
</evidence>
<dbReference type="OMA" id="KDNGCHG"/>
<organism evidence="4 5">
    <name type="scientific">Klebsormidium nitens</name>
    <name type="common">Green alga</name>
    <name type="synonym">Ulothrix nitens</name>
    <dbReference type="NCBI Taxonomy" id="105231"/>
    <lineage>
        <taxon>Eukaryota</taxon>
        <taxon>Viridiplantae</taxon>
        <taxon>Streptophyta</taxon>
        <taxon>Klebsormidiophyceae</taxon>
        <taxon>Klebsormidiales</taxon>
        <taxon>Klebsormidiaceae</taxon>
        <taxon>Klebsormidium</taxon>
    </lineage>
</organism>
<dbReference type="Gene3D" id="3.90.70.10">
    <property type="entry name" value="Cysteine proteinases"/>
    <property type="match status" value="2"/>
</dbReference>
<proteinExistence type="inferred from homology"/>
<comment type="similarity">
    <text evidence="1">Belongs to the peptidase C1 family.</text>
</comment>
<feature type="domain" description="Peptidase C1A papain C-terminal" evidence="3">
    <location>
        <begin position="82"/>
        <end position="339"/>
    </location>
</feature>
<dbReference type="InterPro" id="IPR000668">
    <property type="entry name" value="Peptidase_C1A_C"/>
</dbReference>
<dbReference type="GO" id="GO:0005764">
    <property type="term" value="C:lysosome"/>
    <property type="evidence" value="ECO:0000318"/>
    <property type="project" value="GO_Central"/>
</dbReference>
<feature type="chain" id="PRO_5012395084" evidence="2">
    <location>
        <begin position="26"/>
        <end position="678"/>
    </location>
</feature>
<dbReference type="STRING" id="105231.A0A1Y1IFI8"/>
<dbReference type="InterPro" id="IPR038765">
    <property type="entry name" value="Papain-like_cys_pep_sf"/>
</dbReference>
<dbReference type="GO" id="GO:0005615">
    <property type="term" value="C:extracellular space"/>
    <property type="evidence" value="ECO:0000318"/>
    <property type="project" value="GO_Central"/>
</dbReference>
<evidence type="ECO:0000313" key="5">
    <source>
        <dbReference type="Proteomes" id="UP000054558"/>
    </source>
</evidence>
<dbReference type="FunFam" id="3.90.70.10:FF:000117">
    <property type="entry name" value="Probable papain cysteine protease"/>
    <property type="match status" value="2"/>
</dbReference>
<dbReference type="Proteomes" id="UP000054558">
    <property type="component" value="Unassembled WGS sequence"/>
</dbReference>